<dbReference type="GO" id="GO:0005524">
    <property type="term" value="F:ATP binding"/>
    <property type="evidence" value="ECO:0007669"/>
    <property type="project" value="TreeGrafter"/>
</dbReference>
<dbReference type="PANTHER" id="PTHR43384:SF11">
    <property type="entry name" value="SEPTUM SITE DETERMINING PROTEIN"/>
    <property type="match status" value="1"/>
</dbReference>
<gene>
    <name evidence="1" type="ORF">KVA01_11650</name>
</gene>
<dbReference type="InterPro" id="IPR022521">
    <property type="entry name" value="Rv3660c"/>
</dbReference>
<dbReference type="SUPFAM" id="SSF52540">
    <property type="entry name" value="P-loop containing nucleoside triphosphate hydrolases"/>
    <property type="match status" value="1"/>
</dbReference>
<protein>
    <recommendedName>
        <fullName evidence="3">CobQ/CobB/MinD/ParA nucleotide binding domain-containing protein</fullName>
    </recommendedName>
</protein>
<dbReference type="GO" id="GO:0016887">
    <property type="term" value="F:ATP hydrolysis activity"/>
    <property type="evidence" value="ECO:0007669"/>
    <property type="project" value="TreeGrafter"/>
</dbReference>
<sequence length="320" mass="32550">MEAVCIGVGVPLTVADDAAGAGASSSDLLLVDAAVGGQAVPRGAVVVALADQPEAWETAARHAASAVVVLPHAAAWLAELISRSATPEVAVALGRVYGVVGATGGVGATTLACWLAAHVAAAGTATALIDGDPLGAGVDLALGEEAVDGLRWPELNQFSGAVAADQLWTAMPRVDELRYLSWDRHGSHATTVPAATVVAALRGAAAVQVVDLSRADLERQARWCDAVVVVTPRTVRGVLAAEHTARRCGAVPAVTVLAGVDVADLEPRVLAESVGVPCVATIAFDPRVPEHLDAGTVLRRARRPRHAKALAAILRAVEGL</sequence>
<dbReference type="InterPro" id="IPR027417">
    <property type="entry name" value="P-loop_NTPase"/>
</dbReference>
<organism evidence="1 2">
    <name type="scientific">Kocuria varians</name>
    <name type="common">Micrococcus varians</name>
    <dbReference type="NCBI Taxonomy" id="1272"/>
    <lineage>
        <taxon>Bacteria</taxon>
        <taxon>Bacillati</taxon>
        <taxon>Actinomycetota</taxon>
        <taxon>Actinomycetes</taxon>
        <taxon>Micrococcales</taxon>
        <taxon>Micrococcaceae</taxon>
        <taxon>Kocuria</taxon>
    </lineage>
</organism>
<dbReference type="GO" id="GO:0051782">
    <property type="term" value="P:negative regulation of cell division"/>
    <property type="evidence" value="ECO:0007669"/>
    <property type="project" value="TreeGrafter"/>
</dbReference>
<dbReference type="Gene3D" id="3.40.50.300">
    <property type="entry name" value="P-loop containing nucleotide triphosphate hydrolases"/>
    <property type="match status" value="1"/>
</dbReference>
<dbReference type="AlphaFoldDB" id="A0A4Y4D8C4"/>
<proteinExistence type="predicted"/>
<dbReference type="RefSeq" id="WP_233438776.1">
    <property type="nucleotide sequence ID" value="NZ_BJNW01000008.1"/>
</dbReference>
<dbReference type="PANTHER" id="PTHR43384">
    <property type="entry name" value="SEPTUM SITE-DETERMINING PROTEIN MIND HOMOLOG, CHLOROPLASTIC-RELATED"/>
    <property type="match status" value="1"/>
</dbReference>
<dbReference type="GO" id="GO:0009898">
    <property type="term" value="C:cytoplasmic side of plasma membrane"/>
    <property type="evidence" value="ECO:0007669"/>
    <property type="project" value="TreeGrafter"/>
</dbReference>
<comment type="caution">
    <text evidence="1">The sequence shown here is derived from an EMBL/GenBank/DDBJ whole genome shotgun (WGS) entry which is preliminary data.</text>
</comment>
<name>A0A4Y4D8C4_KOCVA</name>
<dbReference type="Proteomes" id="UP000315730">
    <property type="component" value="Unassembled WGS sequence"/>
</dbReference>
<dbReference type="NCBIfam" id="TIGR03815">
    <property type="entry name" value="CpaE_hom_Actino"/>
    <property type="match status" value="1"/>
</dbReference>
<accession>A0A4Y4D8C4</accession>
<reference evidence="1 2" key="1">
    <citation type="submission" date="2019-06" db="EMBL/GenBank/DDBJ databases">
        <title>Whole genome shotgun sequence of Kocuria varians NBRC 15358.</title>
        <authorList>
            <person name="Hosoyama A."/>
            <person name="Uohara A."/>
            <person name="Ohji S."/>
            <person name="Ichikawa N."/>
        </authorList>
    </citation>
    <scope>NUCLEOTIDE SEQUENCE [LARGE SCALE GENOMIC DNA]</scope>
    <source>
        <strain evidence="1 2">NBRC 15358</strain>
    </source>
</reference>
<evidence type="ECO:0000313" key="1">
    <source>
        <dbReference type="EMBL" id="GEC99010.1"/>
    </source>
</evidence>
<evidence type="ECO:0000313" key="2">
    <source>
        <dbReference type="Proteomes" id="UP000315730"/>
    </source>
</evidence>
<dbReference type="GO" id="GO:0005829">
    <property type="term" value="C:cytosol"/>
    <property type="evidence" value="ECO:0007669"/>
    <property type="project" value="TreeGrafter"/>
</dbReference>
<dbReference type="EMBL" id="BJNW01000008">
    <property type="protein sequence ID" value="GEC99010.1"/>
    <property type="molecule type" value="Genomic_DNA"/>
</dbReference>
<dbReference type="InterPro" id="IPR050625">
    <property type="entry name" value="ParA/MinD_ATPase"/>
</dbReference>
<keyword evidence="2" id="KW-1185">Reference proteome</keyword>
<evidence type="ECO:0008006" key="3">
    <source>
        <dbReference type="Google" id="ProtNLM"/>
    </source>
</evidence>
<dbReference type="STRING" id="1272.GCA_900014985_00670"/>